<feature type="region of interest" description="Disordered" evidence="1">
    <location>
        <begin position="47"/>
        <end position="91"/>
    </location>
</feature>
<dbReference type="OrthoDB" id="5355526at2759"/>
<dbReference type="EMBL" id="MCFJ01000006">
    <property type="protein sequence ID" value="ORY64869.1"/>
    <property type="molecule type" value="Genomic_DNA"/>
</dbReference>
<gene>
    <name evidence="2" type="ORF">BCR38DRAFT_342343</name>
</gene>
<feature type="compositionally biased region" description="Polar residues" evidence="1">
    <location>
        <begin position="47"/>
        <end position="57"/>
    </location>
</feature>
<dbReference type="GeneID" id="63772151"/>
<dbReference type="InParanoid" id="A0A1Y2E059"/>
<dbReference type="AlphaFoldDB" id="A0A1Y2E059"/>
<name>A0A1Y2E059_9PEZI</name>
<evidence type="ECO:0000313" key="3">
    <source>
        <dbReference type="Proteomes" id="UP000193689"/>
    </source>
</evidence>
<feature type="compositionally biased region" description="Gly residues" evidence="1">
    <location>
        <begin position="63"/>
        <end position="72"/>
    </location>
</feature>
<proteinExistence type="predicted"/>
<dbReference type="RefSeq" id="XP_040716021.1">
    <property type="nucleotide sequence ID" value="XM_040855939.1"/>
</dbReference>
<comment type="caution">
    <text evidence="2">The sequence shown here is derived from an EMBL/GenBank/DDBJ whole genome shotgun (WGS) entry which is preliminary data.</text>
</comment>
<organism evidence="2 3">
    <name type="scientific">Pseudomassariella vexata</name>
    <dbReference type="NCBI Taxonomy" id="1141098"/>
    <lineage>
        <taxon>Eukaryota</taxon>
        <taxon>Fungi</taxon>
        <taxon>Dikarya</taxon>
        <taxon>Ascomycota</taxon>
        <taxon>Pezizomycotina</taxon>
        <taxon>Sordariomycetes</taxon>
        <taxon>Xylariomycetidae</taxon>
        <taxon>Amphisphaeriales</taxon>
        <taxon>Pseudomassariaceae</taxon>
        <taxon>Pseudomassariella</taxon>
    </lineage>
</organism>
<reference evidence="2 3" key="1">
    <citation type="submission" date="2016-07" db="EMBL/GenBank/DDBJ databases">
        <title>Pervasive Adenine N6-methylation of Active Genes in Fungi.</title>
        <authorList>
            <consortium name="DOE Joint Genome Institute"/>
            <person name="Mondo S.J."/>
            <person name="Dannebaum R.O."/>
            <person name="Kuo R.C."/>
            <person name="Labutti K."/>
            <person name="Haridas S."/>
            <person name="Kuo A."/>
            <person name="Salamov A."/>
            <person name="Ahrendt S.R."/>
            <person name="Lipzen A."/>
            <person name="Sullivan W."/>
            <person name="Andreopoulos W.B."/>
            <person name="Clum A."/>
            <person name="Lindquist E."/>
            <person name="Daum C."/>
            <person name="Ramamoorthy G.K."/>
            <person name="Gryganskyi A."/>
            <person name="Culley D."/>
            <person name="Magnuson J.K."/>
            <person name="James T.Y."/>
            <person name="O'Malley M.A."/>
            <person name="Stajich J.E."/>
            <person name="Spatafora J.W."/>
            <person name="Visel A."/>
            <person name="Grigoriev I.V."/>
        </authorList>
    </citation>
    <scope>NUCLEOTIDE SEQUENCE [LARGE SCALE GENOMIC DNA]</scope>
    <source>
        <strain evidence="2 3">CBS 129021</strain>
    </source>
</reference>
<protein>
    <submittedName>
        <fullName evidence="2">Uncharacterized protein</fullName>
    </submittedName>
</protein>
<evidence type="ECO:0000313" key="2">
    <source>
        <dbReference type="EMBL" id="ORY64869.1"/>
    </source>
</evidence>
<feature type="non-terminal residue" evidence="2">
    <location>
        <position position="1"/>
    </location>
</feature>
<accession>A0A1Y2E059</accession>
<evidence type="ECO:0000256" key="1">
    <source>
        <dbReference type="SAM" id="MobiDB-lite"/>
    </source>
</evidence>
<sequence length="91" mass="9906">QITELYSACRFIYFKHPVDRSKSYGRPGHYLTRRTLLVVTPARNTAKFSNAGSSNHQSCSRTGEGGGAGSGRGSPTPEFPNGFRWPCQSGP</sequence>
<keyword evidence="3" id="KW-1185">Reference proteome</keyword>
<dbReference type="Proteomes" id="UP000193689">
    <property type="component" value="Unassembled WGS sequence"/>
</dbReference>